<keyword evidence="9" id="KW-0234">DNA repair</keyword>
<evidence type="ECO:0000256" key="11">
    <source>
        <dbReference type="ARBA" id="ARBA00023268"/>
    </source>
</evidence>
<keyword evidence="10" id="KW-0456">Lyase</keyword>
<dbReference type="SUPFAM" id="SSF46946">
    <property type="entry name" value="S13-like H2TH domain"/>
    <property type="match status" value="1"/>
</dbReference>
<evidence type="ECO:0000256" key="13">
    <source>
        <dbReference type="PROSITE-ProRule" id="PRU00391"/>
    </source>
</evidence>
<proteinExistence type="inferred from homology"/>
<organism evidence="16 17">
    <name type="scientific">Planctomicrobium piriforme</name>
    <dbReference type="NCBI Taxonomy" id="1576369"/>
    <lineage>
        <taxon>Bacteria</taxon>
        <taxon>Pseudomonadati</taxon>
        <taxon>Planctomycetota</taxon>
        <taxon>Planctomycetia</taxon>
        <taxon>Planctomycetales</taxon>
        <taxon>Planctomycetaceae</taxon>
        <taxon>Planctomicrobium</taxon>
    </lineage>
</organism>
<evidence type="ECO:0000259" key="14">
    <source>
        <dbReference type="PROSITE" id="PS51066"/>
    </source>
</evidence>
<evidence type="ECO:0000256" key="8">
    <source>
        <dbReference type="ARBA" id="ARBA00023125"/>
    </source>
</evidence>
<dbReference type="Pfam" id="PF06831">
    <property type="entry name" value="H2TH"/>
    <property type="match status" value="1"/>
</dbReference>
<keyword evidence="4" id="KW-0227">DNA damage</keyword>
<evidence type="ECO:0000256" key="4">
    <source>
        <dbReference type="ARBA" id="ARBA00022763"/>
    </source>
</evidence>
<dbReference type="OrthoDB" id="9800855at2"/>
<comment type="catalytic activity">
    <reaction evidence="1">
        <text>Hydrolysis of DNA containing ring-opened 7-methylguanine residues, releasing 2,6-diamino-4-hydroxy-5-(N-methyl)formamidopyrimidine.</text>
        <dbReference type="EC" id="3.2.2.23"/>
    </reaction>
</comment>
<keyword evidence="17" id="KW-1185">Reference proteome</keyword>
<dbReference type="GO" id="GO:0003906">
    <property type="term" value="F:DNA-(apurinic or apyrimidinic site) endonuclease activity"/>
    <property type="evidence" value="ECO:0007669"/>
    <property type="project" value="InterPro"/>
</dbReference>
<evidence type="ECO:0000256" key="9">
    <source>
        <dbReference type="ARBA" id="ARBA00023204"/>
    </source>
</evidence>
<dbReference type="PANTHER" id="PTHR22993">
    <property type="entry name" value="FORMAMIDOPYRIMIDINE-DNA GLYCOSYLASE"/>
    <property type="match status" value="1"/>
</dbReference>
<keyword evidence="8" id="KW-0238">DNA-binding</keyword>
<evidence type="ECO:0000259" key="15">
    <source>
        <dbReference type="PROSITE" id="PS51068"/>
    </source>
</evidence>
<evidence type="ECO:0000256" key="12">
    <source>
        <dbReference type="ARBA" id="ARBA00023295"/>
    </source>
</evidence>
<keyword evidence="11" id="KW-0511">Multifunctional enzyme</keyword>
<dbReference type="PROSITE" id="PS51068">
    <property type="entry name" value="FPG_CAT"/>
    <property type="match status" value="1"/>
</dbReference>
<dbReference type="InterPro" id="IPR035937">
    <property type="entry name" value="FPG_N"/>
</dbReference>
<protein>
    <submittedName>
        <fullName evidence="16">Endonuclease-8</fullName>
    </submittedName>
</protein>
<dbReference type="Pfam" id="PF01149">
    <property type="entry name" value="Fapy_DNA_glyco"/>
    <property type="match status" value="1"/>
</dbReference>
<dbReference type="GO" id="GO:0006284">
    <property type="term" value="P:base-excision repair"/>
    <property type="evidence" value="ECO:0007669"/>
    <property type="project" value="InterPro"/>
</dbReference>
<feature type="domain" description="Formamidopyrimidine-DNA glycosylase catalytic" evidence="15">
    <location>
        <begin position="2"/>
        <end position="179"/>
    </location>
</feature>
<sequence>MPEGPSIVILKELADAFKGRRVTKVSGNSKAEIQRAQGKRVTDFKSWGKHFLICFPGFTIKIHLMLFGSYRINEARDVPPRLSLKFRTGVLNFYACSVKILEEDLDAIYDWTADVMSEQWDANAAKVKLLERPRQLICDALLDQDLFAGSGNIIKNEVLFRIRVHPKTEIGALPPRKLGQLVKEVRNYSFDFLKWKKAYLLRKHWQVHTKAYCSRCNVQLVKEYLGRHQRRTYYCRRCQVWYYR</sequence>
<keyword evidence="12" id="KW-0326">Glycosidase</keyword>
<accession>A0A1I3CLR8</accession>
<dbReference type="Proteomes" id="UP000199518">
    <property type="component" value="Unassembled WGS sequence"/>
</dbReference>
<keyword evidence="5 13" id="KW-0863">Zinc-finger</keyword>
<dbReference type="EMBL" id="FOQD01000002">
    <property type="protein sequence ID" value="SFH75179.1"/>
    <property type="molecule type" value="Genomic_DNA"/>
</dbReference>
<evidence type="ECO:0000256" key="1">
    <source>
        <dbReference type="ARBA" id="ARBA00001668"/>
    </source>
</evidence>
<keyword evidence="6" id="KW-0378">Hydrolase</keyword>
<dbReference type="SMART" id="SM01232">
    <property type="entry name" value="H2TH"/>
    <property type="match status" value="1"/>
</dbReference>
<evidence type="ECO:0000256" key="6">
    <source>
        <dbReference type="ARBA" id="ARBA00022801"/>
    </source>
</evidence>
<comment type="similarity">
    <text evidence="2">Belongs to the FPG family.</text>
</comment>
<evidence type="ECO:0000256" key="3">
    <source>
        <dbReference type="ARBA" id="ARBA00022723"/>
    </source>
</evidence>
<keyword evidence="3" id="KW-0479">Metal-binding</keyword>
<dbReference type="GO" id="GO:0008534">
    <property type="term" value="F:oxidized purine nucleobase lesion DNA N-glycosylase activity"/>
    <property type="evidence" value="ECO:0007669"/>
    <property type="project" value="UniProtKB-EC"/>
</dbReference>
<dbReference type="PROSITE" id="PS51066">
    <property type="entry name" value="ZF_FPG_2"/>
    <property type="match status" value="1"/>
</dbReference>
<evidence type="ECO:0000256" key="5">
    <source>
        <dbReference type="ARBA" id="ARBA00022771"/>
    </source>
</evidence>
<dbReference type="SMART" id="SM00898">
    <property type="entry name" value="Fapy_DNA_glyco"/>
    <property type="match status" value="1"/>
</dbReference>
<gene>
    <name evidence="16" type="ORF">SAMN05421753_102328</name>
</gene>
<dbReference type="InterPro" id="IPR010979">
    <property type="entry name" value="Ribosomal_uS13-like_H2TH"/>
</dbReference>
<dbReference type="GO" id="GO:0016829">
    <property type="term" value="F:lyase activity"/>
    <property type="evidence" value="ECO:0007669"/>
    <property type="project" value="UniProtKB-KW"/>
</dbReference>
<dbReference type="PANTHER" id="PTHR22993:SF9">
    <property type="entry name" value="FORMAMIDOPYRIMIDINE-DNA GLYCOSYLASE"/>
    <property type="match status" value="1"/>
</dbReference>
<keyword evidence="7" id="KW-0862">Zinc</keyword>
<dbReference type="InterPro" id="IPR012319">
    <property type="entry name" value="FPG_cat"/>
</dbReference>
<dbReference type="Gene3D" id="3.20.190.10">
    <property type="entry name" value="MutM-like, N-terminal"/>
    <property type="match status" value="1"/>
</dbReference>
<name>A0A1I3CLR8_9PLAN</name>
<dbReference type="GO" id="GO:0003684">
    <property type="term" value="F:damaged DNA binding"/>
    <property type="evidence" value="ECO:0007669"/>
    <property type="project" value="InterPro"/>
</dbReference>
<evidence type="ECO:0000256" key="10">
    <source>
        <dbReference type="ARBA" id="ARBA00023239"/>
    </source>
</evidence>
<dbReference type="InterPro" id="IPR015886">
    <property type="entry name" value="H2TH_FPG"/>
</dbReference>
<dbReference type="Gene3D" id="1.10.8.50">
    <property type="match status" value="1"/>
</dbReference>
<feature type="domain" description="FPG-type" evidence="14">
    <location>
        <begin position="206"/>
        <end position="240"/>
    </location>
</feature>
<dbReference type="AlphaFoldDB" id="A0A1I3CLR8"/>
<evidence type="ECO:0000313" key="16">
    <source>
        <dbReference type="EMBL" id="SFH75179.1"/>
    </source>
</evidence>
<dbReference type="InterPro" id="IPR000214">
    <property type="entry name" value="Znf_DNA_glyclase/AP_lyase"/>
</dbReference>
<dbReference type="CDD" id="cd08974">
    <property type="entry name" value="BaFpgNei_N_2"/>
    <property type="match status" value="1"/>
</dbReference>
<evidence type="ECO:0000313" key="17">
    <source>
        <dbReference type="Proteomes" id="UP000199518"/>
    </source>
</evidence>
<keyword evidence="16" id="KW-0255">Endonuclease</keyword>
<dbReference type="STRING" id="1576369.SAMN05421753_102328"/>
<evidence type="ECO:0000256" key="2">
    <source>
        <dbReference type="ARBA" id="ARBA00009409"/>
    </source>
</evidence>
<dbReference type="SUPFAM" id="SSF81624">
    <property type="entry name" value="N-terminal domain of MutM-like DNA repair proteins"/>
    <property type="match status" value="1"/>
</dbReference>
<keyword evidence="16" id="KW-0540">Nuclease</keyword>
<reference evidence="17" key="1">
    <citation type="submission" date="2016-10" db="EMBL/GenBank/DDBJ databases">
        <authorList>
            <person name="Varghese N."/>
            <person name="Submissions S."/>
        </authorList>
    </citation>
    <scope>NUCLEOTIDE SEQUENCE [LARGE SCALE GENOMIC DNA]</scope>
    <source>
        <strain evidence="17">DSM 26348</strain>
    </source>
</reference>
<evidence type="ECO:0000256" key="7">
    <source>
        <dbReference type="ARBA" id="ARBA00022833"/>
    </source>
</evidence>
<dbReference type="GO" id="GO:0008270">
    <property type="term" value="F:zinc ion binding"/>
    <property type="evidence" value="ECO:0007669"/>
    <property type="project" value="UniProtKB-KW"/>
</dbReference>